<protein>
    <submittedName>
        <fullName evidence="2">FkbM family methyltransferase</fullName>
    </submittedName>
</protein>
<dbReference type="NCBIfam" id="TIGR01444">
    <property type="entry name" value="fkbM_fam"/>
    <property type="match status" value="1"/>
</dbReference>
<feature type="domain" description="Methyltransferase FkbM" evidence="1">
    <location>
        <begin position="57"/>
        <end position="212"/>
    </location>
</feature>
<dbReference type="PANTHER" id="PTHR34203:SF15">
    <property type="entry name" value="SLL1173 PROTEIN"/>
    <property type="match status" value="1"/>
</dbReference>
<name>A0A4R6RCV8_9HYPH</name>
<accession>A0A4R6RCV8</accession>
<keyword evidence="2" id="KW-0489">Methyltransferase</keyword>
<dbReference type="Gene3D" id="3.40.50.150">
    <property type="entry name" value="Vaccinia Virus protein VP39"/>
    <property type="match status" value="1"/>
</dbReference>
<proteinExistence type="predicted"/>
<dbReference type="AlphaFoldDB" id="A0A4R6RCV8"/>
<comment type="caution">
    <text evidence="2">The sequence shown here is derived from an EMBL/GenBank/DDBJ whole genome shotgun (WGS) entry which is preliminary data.</text>
</comment>
<keyword evidence="2" id="KW-0808">Transferase</keyword>
<dbReference type="Pfam" id="PF05050">
    <property type="entry name" value="Methyltransf_21"/>
    <property type="match status" value="1"/>
</dbReference>
<sequence>MIANAWLRRLVWRLGRRLYVAARGEPSRNDPAENGELHLAARVVAANAAVPVLAVLDVGANVGDWTVPFVAALPAERRRRDRLALHLFEPTPTVRAELAARLAAAGIADLVTLHAAAVSDTAGTAEFAIMSDTGGTNTLALDDGVRREARAVMAVEMVTLADAVAAAGLEHVHLVKVDVEGHDLAVLRGARPLLAQGAVDVVQFEYNFRWIPSHAVLRDVFALVEGLPYSVARVMPDHLEVFEAWHFELERYFEANYVLVHERALGWFDARHGRFDVSNTYA</sequence>
<dbReference type="InterPro" id="IPR052514">
    <property type="entry name" value="SAM-dependent_MTase"/>
</dbReference>
<organism evidence="2 3">
    <name type="scientific">Oharaeibacter diazotrophicus</name>
    <dbReference type="NCBI Taxonomy" id="1920512"/>
    <lineage>
        <taxon>Bacteria</taxon>
        <taxon>Pseudomonadati</taxon>
        <taxon>Pseudomonadota</taxon>
        <taxon>Alphaproteobacteria</taxon>
        <taxon>Hyphomicrobiales</taxon>
        <taxon>Pleomorphomonadaceae</taxon>
        <taxon>Oharaeibacter</taxon>
    </lineage>
</organism>
<dbReference type="EMBL" id="SNXY01000009">
    <property type="protein sequence ID" value="TDP83547.1"/>
    <property type="molecule type" value="Genomic_DNA"/>
</dbReference>
<dbReference type="GO" id="GO:0032259">
    <property type="term" value="P:methylation"/>
    <property type="evidence" value="ECO:0007669"/>
    <property type="project" value="UniProtKB-KW"/>
</dbReference>
<reference evidence="2 3" key="1">
    <citation type="submission" date="2019-03" db="EMBL/GenBank/DDBJ databases">
        <title>Genomic Encyclopedia of Type Strains, Phase IV (KMG-IV): sequencing the most valuable type-strain genomes for metagenomic binning, comparative biology and taxonomic classification.</title>
        <authorList>
            <person name="Goeker M."/>
        </authorList>
    </citation>
    <scope>NUCLEOTIDE SEQUENCE [LARGE SCALE GENOMIC DNA]</scope>
    <source>
        <strain evidence="2 3">DSM 102969</strain>
    </source>
</reference>
<keyword evidence="3" id="KW-1185">Reference proteome</keyword>
<dbReference type="SUPFAM" id="SSF53335">
    <property type="entry name" value="S-adenosyl-L-methionine-dependent methyltransferases"/>
    <property type="match status" value="1"/>
</dbReference>
<evidence type="ECO:0000259" key="1">
    <source>
        <dbReference type="Pfam" id="PF05050"/>
    </source>
</evidence>
<gene>
    <name evidence="2" type="ORF">EDD54_3509</name>
</gene>
<dbReference type="InterPro" id="IPR029063">
    <property type="entry name" value="SAM-dependent_MTases_sf"/>
</dbReference>
<dbReference type="Proteomes" id="UP000294547">
    <property type="component" value="Unassembled WGS sequence"/>
</dbReference>
<dbReference type="InterPro" id="IPR006342">
    <property type="entry name" value="FkbM_mtfrase"/>
</dbReference>
<evidence type="ECO:0000313" key="3">
    <source>
        <dbReference type="Proteomes" id="UP000294547"/>
    </source>
</evidence>
<dbReference type="PANTHER" id="PTHR34203">
    <property type="entry name" value="METHYLTRANSFERASE, FKBM FAMILY PROTEIN"/>
    <property type="match status" value="1"/>
</dbReference>
<evidence type="ECO:0000313" key="2">
    <source>
        <dbReference type="EMBL" id="TDP83547.1"/>
    </source>
</evidence>
<dbReference type="RefSeq" id="WP_165644626.1">
    <property type="nucleotide sequence ID" value="NZ_BSPM01000009.1"/>
</dbReference>
<dbReference type="GO" id="GO:0008168">
    <property type="term" value="F:methyltransferase activity"/>
    <property type="evidence" value="ECO:0007669"/>
    <property type="project" value="UniProtKB-KW"/>
</dbReference>